<name>A0ABN3RK26_9ACTN</name>
<dbReference type="SUPFAM" id="SSF52540">
    <property type="entry name" value="P-loop containing nucleoside triphosphate hydrolases"/>
    <property type="match status" value="1"/>
</dbReference>
<feature type="region of interest" description="Disordered" evidence="1">
    <location>
        <begin position="714"/>
        <end position="738"/>
    </location>
</feature>
<dbReference type="InterPro" id="IPR027417">
    <property type="entry name" value="P-loop_NTPase"/>
</dbReference>
<dbReference type="EMBL" id="BAAARK010000005">
    <property type="protein sequence ID" value="GAA2654696.1"/>
    <property type="molecule type" value="Genomic_DNA"/>
</dbReference>
<evidence type="ECO:0000313" key="3">
    <source>
        <dbReference type="Proteomes" id="UP001500994"/>
    </source>
</evidence>
<gene>
    <name evidence="2" type="ORF">GCM10009864_19800</name>
</gene>
<proteinExistence type="predicted"/>
<sequence>MVSDPKVVHGHIDPTTASRTQRYAFEVDGPHGNESAMWRGMSGAGIFCEGLLVGLATQAPEDWQASLLIATPACWLLAAEGFAKTLSTATGRPARLQPADLRGLLDDPPDPRLSASYLLSAHAQVVPLTGMDEQSALLAQWCKSNRRVDVAAITGTGGVGKTRLASELLRRLTEEKSNLDPSVAWTGGFLSETPQRSDQYAALATANRPMLLVVDYAEARLNQVEELLTVLTQGWGTAHPVRILLLARDEGSWWPPFRRTHQGNTAMGTGLHVEVNDCVEPQTSVAAYEAARSSFKERIRTLKDAGIEDDWASATAPESKPKRLEANAMRPTRLSLHVTALADVLTEENPAFAEYGDPVNVLLAHEERYWHRIARARGLDDVFRRQPGLLPAMVATQSLLGASNRTSARAAITAGLEAHHRGLPEGAGPDAQLVDAVEAMLTALYPAAGGARWGTIGPDLLAGEVISEVEEVSDHQFIADVLQNPALEEKQRRQGLTVISRAADEQPALAASAAKAVASAPDMLLPLATLDVADQLGTRAALRWITEIKTAVEDRARGSAPDPALSRWATDMADQALSRLHTRTAAAAAITRTPPSDQPNWEDVEGEAQHVLSLLQDARSQAIQHGLNSGYRSCGSYRHIADVIVQLSWVNGANIDAAVVESVFQGRLQHLMDKPLVLGIANACYSIAGQPFDDQSTRALASAVDGVIALARRVRSSPSGPKPPTHGGPVGSGGSYMSLDDFLRLQSDRYGSRSGDQNS</sequence>
<comment type="caution">
    <text evidence="2">The sequence shown here is derived from an EMBL/GenBank/DDBJ whole genome shotgun (WGS) entry which is preliminary data.</text>
</comment>
<organism evidence="2 3">
    <name type="scientific">Streptomyces lunalinharesii</name>
    <dbReference type="NCBI Taxonomy" id="333384"/>
    <lineage>
        <taxon>Bacteria</taxon>
        <taxon>Bacillati</taxon>
        <taxon>Actinomycetota</taxon>
        <taxon>Actinomycetes</taxon>
        <taxon>Kitasatosporales</taxon>
        <taxon>Streptomycetaceae</taxon>
        <taxon>Streptomyces</taxon>
    </lineage>
</organism>
<dbReference type="Gene3D" id="3.40.50.300">
    <property type="entry name" value="P-loop containing nucleotide triphosphate hydrolases"/>
    <property type="match status" value="1"/>
</dbReference>
<accession>A0ABN3RK26</accession>
<evidence type="ECO:0000313" key="2">
    <source>
        <dbReference type="EMBL" id="GAA2654696.1"/>
    </source>
</evidence>
<protein>
    <recommendedName>
        <fullName evidence="4">ATP-binding protein</fullName>
    </recommendedName>
</protein>
<evidence type="ECO:0000256" key="1">
    <source>
        <dbReference type="SAM" id="MobiDB-lite"/>
    </source>
</evidence>
<reference evidence="2 3" key="1">
    <citation type="journal article" date="2019" name="Int. J. Syst. Evol. Microbiol.">
        <title>The Global Catalogue of Microorganisms (GCM) 10K type strain sequencing project: providing services to taxonomists for standard genome sequencing and annotation.</title>
        <authorList>
            <consortium name="The Broad Institute Genomics Platform"/>
            <consortium name="The Broad Institute Genome Sequencing Center for Infectious Disease"/>
            <person name="Wu L."/>
            <person name="Ma J."/>
        </authorList>
    </citation>
    <scope>NUCLEOTIDE SEQUENCE [LARGE SCALE GENOMIC DNA]</scope>
    <source>
        <strain evidence="2 3">JCM 16374</strain>
    </source>
</reference>
<dbReference type="Proteomes" id="UP001500994">
    <property type="component" value="Unassembled WGS sequence"/>
</dbReference>
<evidence type="ECO:0008006" key="4">
    <source>
        <dbReference type="Google" id="ProtNLM"/>
    </source>
</evidence>
<keyword evidence="3" id="KW-1185">Reference proteome</keyword>